<keyword evidence="3" id="KW-0812">Transmembrane</keyword>
<dbReference type="Proteomes" id="UP001058713">
    <property type="component" value="Plasmid unnamed1"/>
</dbReference>
<dbReference type="KEGG" id="lcae:K3721_19245"/>
<keyword evidence="3" id="KW-1133">Transmembrane helix</keyword>
<evidence type="ECO:0000313" key="4">
    <source>
        <dbReference type="EMBL" id="UWQ55971.1"/>
    </source>
</evidence>
<dbReference type="CDD" id="cd16430">
    <property type="entry name" value="TraB"/>
    <property type="match status" value="1"/>
</dbReference>
<feature type="coiled-coil region" evidence="1">
    <location>
        <begin position="68"/>
        <end position="131"/>
    </location>
</feature>
<reference evidence="4" key="1">
    <citation type="submission" date="2021-08" db="EMBL/GenBank/DDBJ databases">
        <authorList>
            <person name="Nwanade C."/>
            <person name="Wang M."/>
            <person name="Masoudi A."/>
            <person name="Yu Z."/>
            <person name="Liu J."/>
        </authorList>
    </citation>
    <scope>NUCLEOTIDE SEQUENCE</scope>
    <source>
        <strain evidence="4">S122</strain>
        <plasmid evidence="4">unnamed1</plasmid>
    </source>
</reference>
<name>A0A9Q9M068_LEICA</name>
<dbReference type="AlphaFoldDB" id="A0A9Q9M068"/>
<dbReference type="RefSeq" id="WP_259972752.1">
    <property type="nucleotide sequence ID" value="NZ_CP081071.1"/>
</dbReference>
<keyword evidence="4" id="KW-0614">Plasmid</keyword>
<protein>
    <submittedName>
        <fullName evidence="4">TraB/VirB10 family protein</fullName>
    </submittedName>
</protein>
<sequence>MAQKDRKKNQIIAIGVVGAVVAGGFIALGSLMNGGAGGAGLPKRANPTVDETIISDRTAAASPEMSWITSGRIQMEQLQKELEEQRKLVEQSRREAEQQAEAIRQEYDEPILQLIEKISTLETQLAEAKNRPASSGPEQSFNAAAQLPGKEQLTQEPAEMGPGSDFIERRTPTRTTPRRTGQTAGDGEGASVRSNFGQSFTLATIEQPQTEEREIRRLGSYLPAGSYAPAVVLSGADAATNVSNRDNPIPVLFRITGSAVTAALGNRQPARVNLKGCTVQGSATGDLSSERVKVRLISMTCVNRQGEVLETKVAGYMAGSGKEGVRGHVVSREGANVRNAAIAGALGGLGKGLSAGATASLSQEDASVSQILQSAGAGTLAGGAEEAASTLADYYIKRAEQYQPVVSLYGGTKVELVFLEGVELGQ</sequence>
<evidence type="ECO:0000256" key="2">
    <source>
        <dbReference type="SAM" id="MobiDB-lite"/>
    </source>
</evidence>
<dbReference type="EMBL" id="CP081071">
    <property type="protein sequence ID" value="UWQ55971.1"/>
    <property type="molecule type" value="Genomic_DNA"/>
</dbReference>
<keyword evidence="1" id="KW-0175">Coiled coil</keyword>
<dbReference type="InterPro" id="IPR005498">
    <property type="entry name" value="T4SS_VirB10/TraB/TrbI"/>
</dbReference>
<organism evidence="4 5">
    <name type="scientific">Leisingera caerulea</name>
    <name type="common">Phaeobacter caeruleus</name>
    <dbReference type="NCBI Taxonomy" id="506591"/>
    <lineage>
        <taxon>Bacteria</taxon>
        <taxon>Pseudomonadati</taxon>
        <taxon>Pseudomonadota</taxon>
        <taxon>Alphaproteobacteria</taxon>
        <taxon>Rhodobacterales</taxon>
        <taxon>Roseobacteraceae</taxon>
        <taxon>Leisingera</taxon>
    </lineage>
</organism>
<geneLocation type="plasmid" evidence="4 5">
    <name>unnamed1</name>
</geneLocation>
<gene>
    <name evidence="4" type="ORF">K3721_19245</name>
</gene>
<evidence type="ECO:0000256" key="3">
    <source>
        <dbReference type="SAM" id="Phobius"/>
    </source>
</evidence>
<dbReference type="Pfam" id="PF03743">
    <property type="entry name" value="TrbI"/>
    <property type="match status" value="1"/>
</dbReference>
<evidence type="ECO:0000256" key="1">
    <source>
        <dbReference type="SAM" id="Coils"/>
    </source>
</evidence>
<proteinExistence type="predicted"/>
<feature type="region of interest" description="Disordered" evidence="2">
    <location>
        <begin position="150"/>
        <end position="198"/>
    </location>
</feature>
<evidence type="ECO:0000313" key="5">
    <source>
        <dbReference type="Proteomes" id="UP001058713"/>
    </source>
</evidence>
<accession>A0A9Q9M068</accession>
<feature type="transmembrane region" description="Helical" evidence="3">
    <location>
        <begin position="12"/>
        <end position="32"/>
    </location>
</feature>
<keyword evidence="3" id="KW-0472">Membrane</keyword>